<dbReference type="AlphaFoldDB" id="A0AA42B898"/>
<dbReference type="Proteomes" id="UP001165393">
    <property type="component" value="Unassembled WGS sequence"/>
</dbReference>
<organism evidence="2 3">
    <name type="scientific">Echinimonas agarilytica</name>
    <dbReference type="NCBI Taxonomy" id="1215918"/>
    <lineage>
        <taxon>Bacteria</taxon>
        <taxon>Pseudomonadati</taxon>
        <taxon>Pseudomonadota</taxon>
        <taxon>Gammaproteobacteria</taxon>
        <taxon>Alteromonadales</taxon>
        <taxon>Echinimonadaceae</taxon>
        <taxon>Echinimonas</taxon>
    </lineage>
</organism>
<dbReference type="RefSeq" id="WP_251262165.1">
    <property type="nucleotide sequence ID" value="NZ_JAMQGP010000007.1"/>
</dbReference>
<evidence type="ECO:0000313" key="2">
    <source>
        <dbReference type="EMBL" id="MCM2680679.1"/>
    </source>
</evidence>
<comment type="caution">
    <text evidence="2">The sequence shown here is derived from an EMBL/GenBank/DDBJ whole genome shotgun (WGS) entry which is preliminary data.</text>
</comment>
<gene>
    <name evidence="2" type="ORF">NAF29_13505</name>
</gene>
<keyword evidence="1" id="KW-0732">Signal</keyword>
<evidence type="ECO:0000313" key="3">
    <source>
        <dbReference type="Proteomes" id="UP001165393"/>
    </source>
</evidence>
<proteinExistence type="predicted"/>
<dbReference type="Gene3D" id="2.60.120.1620">
    <property type="match status" value="1"/>
</dbReference>
<feature type="chain" id="PRO_5041267869" description="Gylcosyl hydrolase 115 C-terminal domain-containing protein" evidence="1">
    <location>
        <begin position="20"/>
        <end position="384"/>
    </location>
</feature>
<accession>A0AA42B898</accession>
<protein>
    <recommendedName>
        <fullName evidence="4">Gylcosyl hydrolase 115 C-terminal domain-containing protein</fullName>
    </recommendedName>
</protein>
<sequence length="384" mass="42929">MFKLWLLPLVALVSGDAHSNVKANEKWNYEERDGLVIIEGEHFASQHLDQKRRWLTFNKNSAAHDYNDADRMHYQNASNGAYIELLPDTRVNHHDVLVHGENFSAHPGTVAVLSYPVHFSTPGRYYVWARAFSTGSEDNGLHIGLNNIWPESGQRLQLCDGKDQWTWSSAQRVEGNHCGVPNSIALDVPAAGVHNVMVSMREDGFELDKLVLTTHSNFIPQGQENAETLSFKPELDKKKLLKGVEQYHRALFASRDFTYSVTPTALSIDQLNETVAINRSVTSSLDQYVSVRETIGKKDAGTHELTLVTLSEGQAQSRYQVRINGQVIAVFTNPKSEAEGSEIYFQTNEVTLKQGDIIEVACMALSQHGPQSQGRWRALVVGTQ</sequence>
<reference evidence="2 3" key="1">
    <citation type="journal article" date="2013" name="Antonie Van Leeuwenhoek">
        <title>Echinimonas agarilytica gen. nov., sp. nov., a new gammaproteobacterium isolated from the sea urchin Strongylocentrotus intermedius.</title>
        <authorList>
            <person name="Nedashkovskaya O.I."/>
            <person name="Stenkova A.M."/>
            <person name="Zhukova N.V."/>
            <person name="Van Trappen S."/>
            <person name="Lee J.S."/>
            <person name="Kim S.B."/>
        </authorList>
    </citation>
    <scope>NUCLEOTIDE SEQUENCE [LARGE SCALE GENOMIC DNA]</scope>
    <source>
        <strain evidence="2 3">KMM 6351</strain>
    </source>
</reference>
<feature type="signal peptide" evidence="1">
    <location>
        <begin position="1"/>
        <end position="19"/>
    </location>
</feature>
<name>A0AA42B898_9GAMM</name>
<evidence type="ECO:0008006" key="4">
    <source>
        <dbReference type="Google" id="ProtNLM"/>
    </source>
</evidence>
<keyword evidence="3" id="KW-1185">Reference proteome</keyword>
<evidence type="ECO:0000256" key="1">
    <source>
        <dbReference type="SAM" id="SignalP"/>
    </source>
</evidence>
<dbReference type="EMBL" id="JAMQGP010000007">
    <property type="protein sequence ID" value="MCM2680679.1"/>
    <property type="molecule type" value="Genomic_DNA"/>
</dbReference>